<dbReference type="STRING" id="927664.SAMN05421780_1112"/>
<organism evidence="2 3">
    <name type="scientific">Flexibacter flexilis DSM 6793</name>
    <dbReference type="NCBI Taxonomy" id="927664"/>
    <lineage>
        <taxon>Bacteria</taxon>
        <taxon>Pseudomonadati</taxon>
        <taxon>Bacteroidota</taxon>
        <taxon>Cytophagia</taxon>
        <taxon>Cytophagales</taxon>
        <taxon>Flexibacteraceae</taxon>
        <taxon>Flexibacter</taxon>
    </lineage>
</organism>
<dbReference type="RefSeq" id="WP_091515463.1">
    <property type="nucleotide sequence ID" value="NZ_FOLE01000011.1"/>
</dbReference>
<evidence type="ECO:0008006" key="4">
    <source>
        <dbReference type="Google" id="ProtNLM"/>
    </source>
</evidence>
<keyword evidence="1" id="KW-0472">Membrane</keyword>
<sequence>MAKNIVGKILGLGLIIALLMAVWEYLQKAFRADQLKPLISSFSVGKLGFSSIQSLPLKVVMAISNFSPTLYNLQQIQVEIYDKDGTKLLASQDVPLTQGVSLQPNAQTLIPELNFSVSNANVVQYLFSGDKIKAAETMLKLAIGQKAGLTLRVKGFIRAEGLKIPLNEEVSI</sequence>
<evidence type="ECO:0000256" key="1">
    <source>
        <dbReference type="SAM" id="Phobius"/>
    </source>
</evidence>
<dbReference type="AlphaFoldDB" id="A0A1I1MNB8"/>
<gene>
    <name evidence="2" type="ORF">SAMN05421780_1112</name>
</gene>
<evidence type="ECO:0000313" key="2">
    <source>
        <dbReference type="EMBL" id="SFC86596.1"/>
    </source>
</evidence>
<keyword evidence="1" id="KW-0812">Transmembrane</keyword>
<protein>
    <recommendedName>
        <fullName evidence="4">Late embryogenesis abundant protein</fullName>
    </recommendedName>
</protein>
<feature type="transmembrane region" description="Helical" evidence="1">
    <location>
        <begin position="6"/>
        <end position="26"/>
    </location>
</feature>
<evidence type="ECO:0000313" key="3">
    <source>
        <dbReference type="Proteomes" id="UP000199514"/>
    </source>
</evidence>
<name>A0A1I1MNB8_9BACT</name>
<dbReference type="EMBL" id="FOLE01000011">
    <property type="protein sequence ID" value="SFC86596.1"/>
    <property type="molecule type" value="Genomic_DNA"/>
</dbReference>
<reference evidence="2 3" key="1">
    <citation type="submission" date="2016-10" db="EMBL/GenBank/DDBJ databases">
        <authorList>
            <person name="de Groot N.N."/>
        </authorList>
    </citation>
    <scope>NUCLEOTIDE SEQUENCE [LARGE SCALE GENOMIC DNA]</scope>
    <source>
        <strain evidence="2 3">DSM 6793</strain>
    </source>
</reference>
<keyword evidence="3" id="KW-1185">Reference proteome</keyword>
<dbReference type="Proteomes" id="UP000199514">
    <property type="component" value="Unassembled WGS sequence"/>
</dbReference>
<proteinExistence type="predicted"/>
<keyword evidence="1" id="KW-1133">Transmembrane helix</keyword>
<accession>A0A1I1MNB8</accession>